<sequence length="278" mass="31434">MIFKHVAESHSISKAAEKLGYVQSNISQRIKILEAELGVRLLNRNNRGVTITNEGATLLDYANQILLLMEEAKIELNPEKWPEQLTIGATQTVSALRVPRILSSFLNVHEQVEVKVKTDTARLLLEQMIYGEIDGAFISEPFDQDGLKTVYTIVEKVSLISSTSCPVEKQPEQTLLVNSDPHCIYRQKLIHLAKKNSQKNARIIEFDSLEAILQSVSDGLGISLVPSDVAKLSRYEHEYTISELPETVQINFVIKNRQQQPKGLKRFIKFLSEETYSK</sequence>
<proteinExistence type="inferred from homology"/>
<dbReference type="InterPro" id="IPR036390">
    <property type="entry name" value="WH_DNA-bd_sf"/>
</dbReference>
<dbReference type="GO" id="GO:0003700">
    <property type="term" value="F:DNA-binding transcription factor activity"/>
    <property type="evidence" value="ECO:0007669"/>
    <property type="project" value="InterPro"/>
</dbReference>
<keyword evidence="2" id="KW-0805">Transcription regulation</keyword>
<dbReference type="InterPro" id="IPR005119">
    <property type="entry name" value="LysR_subst-bd"/>
</dbReference>
<reference evidence="7" key="1">
    <citation type="submission" date="2016-05" db="EMBL/GenBank/DDBJ databases">
        <authorList>
            <person name="Liu B."/>
            <person name="Wang J."/>
            <person name="Zhu Y."/>
            <person name="Liu G."/>
            <person name="Chen Q."/>
            <person name="Chen Z."/>
            <person name="Lan J."/>
            <person name="Che J."/>
            <person name="Ge C."/>
            <person name="Shi H."/>
            <person name="Pan Z."/>
            <person name="Liu X."/>
        </authorList>
    </citation>
    <scope>NUCLEOTIDE SEQUENCE [LARGE SCALE GENOMIC DNA]</scope>
    <source>
        <strain evidence="7">FJAT-27215</strain>
    </source>
</reference>
<dbReference type="FunFam" id="1.10.10.10:FF:000001">
    <property type="entry name" value="LysR family transcriptional regulator"/>
    <property type="match status" value="1"/>
</dbReference>
<protein>
    <submittedName>
        <fullName evidence="6">Transcriptional regulator</fullName>
    </submittedName>
</protein>
<gene>
    <name evidence="6" type="ORF">A8F95_18310</name>
</gene>
<dbReference type="Pfam" id="PF00126">
    <property type="entry name" value="HTH_1"/>
    <property type="match status" value="1"/>
</dbReference>
<dbReference type="Gene3D" id="1.10.10.10">
    <property type="entry name" value="Winged helix-like DNA-binding domain superfamily/Winged helix DNA-binding domain"/>
    <property type="match status" value="1"/>
</dbReference>
<comment type="similarity">
    <text evidence="1">Belongs to the LysR transcriptional regulatory family.</text>
</comment>
<evidence type="ECO:0000256" key="1">
    <source>
        <dbReference type="ARBA" id="ARBA00009437"/>
    </source>
</evidence>
<accession>A0A1B9B7V7</accession>
<dbReference type="SUPFAM" id="SSF46785">
    <property type="entry name" value="Winged helix' DNA-binding domain"/>
    <property type="match status" value="1"/>
</dbReference>
<evidence type="ECO:0000313" key="6">
    <source>
        <dbReference type="EMBL" id="OCA92166.1"/>
    </source>
</evidence>
<dbReference type="Proteomes" id="UP000092578">
    <property type="component" value="Unassembled WGS sequence"/>
</dbReference>
<dbReference type="InterPro" id="IPR036388">
    <property type="entry name" value="WH-like_DNA-bd_sf"/>
</dbReference>
<evidence type="ECO:0000256" key="3">
    <source>
        <dbReference type="ARBA" id="ARBA00023125"/>
    </source>
</evidence>
<dbReference type="InterPro" id="IPR000847">
    <property type="entry name" value="LysR_HTH_N"/>
</dbReference>
<feature type="domain" description="HTH lysR-type" evidence="5">
    <location>
        <begin position="1"/>
        <end position="52"/>
    </location>
</feature>
<dbReference type="PROSITE" id="PS50931">
    <property type="entry name" value="HTH_LYSR"/>
    <property type="match status" value="1"/>
</dbReference>
<dbReference type="SUPFAM" id="SSF53850">
    <property type="entry name" value="Periplasmic binding protein-like II"/>
    <property type="match status" value="1"/>
</dbReference>
<keyword evidence="3" id="KW-0238">DNA-binding</keyword>
<comment type="caution">
    <text evidence="6">The sequence shown here is derived from an EMBL/GenBank/DDBJ whole genome shotgun (WGS) entry which is preliminary data.</text>
</comment>
<organism evidence="6 7">
    <name type="scientific">Pseudobacillus wudalianchiensis</name>
    <dbReference type="NCBI Taxonomy" id="1743143"/>
    <lineage>
        <taxon>Bacteria</taxon>
        <taxon>Bacillati</taxon>
        <taxon>Bacillota</taxon>
        <taxon>Bacilli</taxon>
        <taxon>Bacillales</taxon>
        <taxon>Bacillaceae</taxon>
        <taxon>Pseudobacillus</taxon>
    </lineage>
</organism>
<evidence type="ECO:0000256" key="4">
    <source>
        <dbReference type="ARBA" id="ARBA00023163"/>
    </source>
</evidence>
<keyword evidence="7" id="KW-1185">Reference proteome</keyword>
<keyword evidence="4" id="KW-0804">Transcription</keyword>
<dbReference type="EMBL" id="MAYT01000002">
    <property type="protein sequence ID" value="OCA92166.1"/>
    <property type="molecule type" value="Genomic_DNA"/>
</dbReference>
<dbReference type="Pfam" id="PF03466">
    <property type="entry name" value="LysR_substrate"/>
    <property type="match status" value="1"/>
</dbReference>
<name>A0A1B9B7V7_9BACI</name>
<evidence type="ECO:0000256" key="2">
    <source>
        <dbReference type="ARBA" id="ARBA00023015"/>
    </source>
</evidence>
<dbReference type="PRINTS" id="PR00039">
    <property type="entry name" value="HTHLYSR"/>
</dbReference>
<dbReference type="GO" id="GO:0000976">
    <property type="term" value="F:transcription cis-regulatory region binding"/>
    <property type="evidence" value="ECO:0007669"/>
    <property type="project" value="TreeGrafter"/>
</dbReference>
<evidence type="ECO:0000313" key="7">
    <source>
        <dbReference type="Proteomes" id="UP000092578"/>
    </source>
</evidence>
<evidence type="ECO:0000259" key="5">
    <source>
        <dbReference type="PROSITE" id="PS50931"/>
    </source>
</evidence>
<dbReference type="PANTHER" id="PTHR30126">
    <property type="entry name" value="HTH-TYPE TRANSCRIPTIONAL REGULATOR"/>
    <property type="match status" value="1"/>
</dbReference>
<dbReference type="PANTHER" id="PTHR30126:SF40">
    <property type="entry name" value="HTH-TYPE TRANSCRIPTIONAL REGULATOR GLTR"/>
    <property type="match status" value="1"/>
</dbReference>
<dbReference type="Gene3D" id="3.40.190.10">
    <property type="entry name" value="Periplasmic binding protein-like II"/>
    <property type="match status" value="2"/>
</dbReference>
<dbReference type="AlphaFoldDB" id="A0A1B9B7V7"/>